<proteinExistence type="inferred from homology"/>
<dbReference type="Pfam" id="PF00582">
    <property type="entry name" value="Usp"/>
    <property type="match status" value="1"/>
</dbReference>
<dbReference type="InterPro" id="IPR006016">
    <property type="entry name" value="UspA"/>
</dbReference>
<name>A0A7X2LRX7_9BURK</name>
<comment type="similarity">
    <text evidence="1">Belongs to the universal stress protein A family.</text>
</comment>
<dbReference type="InterPro" id="IPR006015">
    <property type="entry name" value="Universal_stress_UspA"/>
</dbReference>
<feature type="domain" description="UspA" evidence="2">
    <location>
        <begin position="280"/>
        <end position="351"/>
    </location>
</feature>
<sequence length="352" mass="37230">MGRAPHHTQCWPDAGKARHFPRPAVKRHCRCTTSVSLDSQDCHSVQSCKFDLDQGSNANASAHCGSGLRTQPETIMYKTIVVHLSSSSAISAALNTAASVANSMGAHLIGTTTSGLAELNYVLAAGAPVAMMPVTGIDQLRSDAELRLQAFRQHCREHGVVSFETRLFDTSPADALLLQSRYCDLLVAGQEEVSDGSLLIPAPLPGTLVTRAARPVLLVPPSAPAGPFRKIMIAWNGSPGISRTIAFAMPLISRAAKIVVAVCNPESERIDAGGEPGADLATYLARHHGNVEVVLRDGNEDTGVELTDLAGEIGADLMLAGAFGHSRLHEWVLGSTTSGLIEGTRIPLLMTH</sequence>
<dbReference type="Gene3D" id="3.40.50.12370">
    <property type="match status" value="1"/>
</dbReference>
<evidence type="ECO:0000313" key="4">
    <source>
        <dbReference type="Proteomes" id="UP000446768"/>
    </source>
</evidence>
<dbReference type="PANTHER" id="PTHR46268">
    <property type="entry name" value="STRESS RESPONSE PROTEIN NHAX"/>
    <property type="match status" value="1"/>
</dbReference>
<keyword evidence="4" id="KW-1185">Reference proteome</keyword>
<evidence type="ECO:0000313" key="3">
    <source>
        <dbReference type="EMBL" id="MRV70382.1"/>
    </source>
</evidence>
<dbReference type="SUPFAM" id="SSF52402">
    <property type="entry name" value="Adenine nucleotide alpha hydrolases-like"/>
    <property type="match status" value="2"/>
</dbReference>
<dbReference type="PANTHER" id="PTHR46268:SF15">
    <property type="entry name" value="UNIVERSAL STRESS PROTEIN HP_0031"/>
    <property type="match status" value="1"/>
</dbReference>
<evidence type="ECO:0000259" key="2">
    <source>
        <dbReference type="Pfam" id="PF00582"/>
    </source>
</evidence>
<gene>
    <name evidence="3" type="ORF">GJ700_01430</name>
</gene>
<organism evidence="3 4">
    <name type="scientific">Pseudoduganella rivuli</name>
    <dbReference type="NCBI Taxonomy" id="2666085"/>
    <lineage>
        <taxon>Bacteria</taxon>
        <taxon>Pseudomonadati</taxon>
        <taxon>Pseudomonadota</taxon>
        <taxon>Betaproteobacteria</taxon>
        <taxon>Burkholderiales</taxon>
        <taxon>Oxalobacteraceae</taxon>
        <taxon>Telluria group</taxon>
        <taxon>Pseudoduganella</taxon>
    </lineage>
</organism>
<dbReference type="EMBL" id="WKJJ01000001">
    <property type="protein sequence ID" value="MRV70382.1"/>
    <property type="molecule type" value="Genomic_DNA"/>
</dbReference>
<dbReference type="CDD" id="cd00293">
    <property type="entry name" value="USP-like"/>
    <property type="match status" value="1"/>
</dbReference>
<dbReference type="AlphaFoldDB" id="A0A7X2LRX7"/>
<reference evidence="3 4" key="1">
    <citation type="submission" date="2019-11" db="EMBL/GenBank/DDBJ databases">
        <title>Novel species isolated from a subtropical stream in China.</title>
        <authorList>
            <person name="Lu H."/>
        </authorList>
    </citation>
    <scope>NUCLEOTIDE SEQUENCE [LARGE SCALE GENOMIC DNA]</scope>
    <source>
        <strain evidence="3 4">FT92W</strain>
    </source>
</reference>
<comment type="caution">
    <text evidence="3">The sequence shown here is derived from an EMBL/GenBank/DDBJ whole genome shotgun (WGS) entry which is preliminary data.</text>
</comment>
<protein>
    <submittedName>
        <fullName evidence="3">Universal stress protein</fullName>
    </submittedName>
</protein>
<accession>A0A7X2LRX7</accession>
<dbReference type="Proteomes" id="UP000446768">
    <property type="component" value="Unassembled WGS sequence"/>
</dbReference>
<dbReference type="PRINTS" id="PR01438">
    <property type="entry name" value="UNVRSLSTRESS"/>
</dbReference>
<evidence type="ECO:0000256" key="1">
    <source>
        <dbReference type="ARBA" id="ARBA00008791"/>
    </source>
</evidence>